<reference evidence="1 2" key="1">
    <citation type="submission" date="2018-04" db="EMBL/GenBank/DDBJ databases">
        <title>Whole genome sequencing of Morganella morganii AR_0133.</title>
        <authorList>
            <person name="Conlan S."/>
            <person name="Thomas P.J."/>
            <person name="Mullikin J."/>
            <person name="Frank K.M."/>
            <person name="Segre J.A."/>
        </authorList>
    </citation>
    <scope>NUCLEOTIDE SEQUENCE [LARGE SCALE GENOMIC DNA]</scope>
    <source>
        <strain evidence="1 2">AR_0133</strain>
    </source>
</reference>
<sequence length="59" mass="7006">MRPEITPIPEHYGNQASLATELKINRYTVRTFHRDTWCEAYIIYIGVLMTEFEMKGIQE</sequence>
<protein>
    <submittedName>
        <fullName evidence="1">NinH</fullName>
    </submittedName>
</protein>
<evidence type="ECO:0000313" key="2">
    <source>
        <dbReference type="Proteomes" id="UP000244682"/>
    </source>
</evidence>
<gene>
    <name evidence="1" type="ORF">AM380_18725</name>
</gene>
<accession>A0AAU8ZQ97</accession>
<name>A0AAU8ZQ97_MORMO</name>
<dbReference type="Proteomes" id="UP000244682">
    <property type="component" value="Chromosome"/>
</dbReference>
<dbReference type="EMBL" id="CP028956">
    <property type="protein sequence ID" value="AWC95525.1"/>
    <property type="molecule type" value="Genomic_DNA"/>
</dbReference>
<dbReference type="AlphaFoldDB" id="A0AAU8ZQ97"/>
<organism evidence="1 2">
    <name type="scientific">Morganella morganii</name>
    <name type="common">Proteus morganii</name>
    <dbReference type="NCBI Taxonomy" id="582"/>
    <lineage>
        <taxon>Bacteria</taxon>
        <taxon>Pseudomonadati</taxon>
        <taxon>Pseudomonadota</taxon>
        <taxon>Gammaproteobacteria</taxon>
        <taxon>Enterobacterales</taxon>
        <taxon>Morganellaceae</taxon>
        <taxon>Morganella</taxon>
    </lineage>
</organism>
<evidence type="ECO:0000313" key="1">
    <source>
        <dbReference type="EMBL" id="AWC95525.1"/>
    </source>
</evidence>
<proteinExistence type="predicted"/>